<dbReference type="InterPro" id="IPR010131">
    <property type="entry name" value="MdtP/NodT-like"/>
</dbReference>
<dbReference type="PANTHER" id="PTHR30203:SF33">
    <property type="entry name" value="BLR4455 PROTEIN"/>
    <property type="match status" value="1"/>
</dbReference>
<keyword evidence="3 8" id="KW-0812">Transmembrane</keyword>
<dbReference type="Gene3D" id="1.20.1600.10">
    <property type="entry name" value="Outer membrane efflux proteins (OEP)"/>
    <property type="match status" value="1"/>
</dbReference>
<evidence type="ECO:0000313" key="10">
    <source>
        <dbReference type="EMBL" id="SDI17881.1"/>
    </source>
</evidence>
<accession>A0A1G8IGL1</accession>
<dbReference type="EMBL" id="FNDS01000006">
    <property type="protein sequence ID" value="SDI17881.1"/>
    <property type="molecule type" value="Genomic_DNA"/>
</dbReference>
<protein>
    <submittedName>
        <fullName evidence="10">Efflux transporter, outer membrane factor (OMF) lipoprotein, NodT family</fullName>
    </submittedName>
</protein>
<evidence type="ECO:0000313" key="11">
    <source>
        <dbReference type="Proteomes" id="UP000199636"/>
    </source>
</evidence>
<evidence type="ECO:0000256" key="4">
    <source>
        <dbReference type="ARBA" id="ARBA00023136"/>
    </source>
</evidence>
<feature type="chain" id="PRO_5011330940" evidence="8">
    <location>
        <begin position="25"/>
        <end position="498"/>
    </location>
</feature>
<feature type="signal peptide" evidence="8">
    <location>
        <begin position="1"/>
        <end position="24"/>
    </location>
</feature>
<dbReference type="Pfam" id="PF02321">
    <property type="entry name" value="OEP"/>
    <property type="match status" value="2"/>
</dbReference>
<comment type="subcellular location">
    <subcellularLocation>
        <location evidence="8">Cell outer membrane</location>
        <topology evidence="8">Lipid-anchor</topology>
    </subcellularLocation>
</comment>
<evidence type="ECO:0000256" key="9">
    <source>
        <dbReference type="SAM" id="Coils"/>
    </source>
</evidence>
<evidence type="ECO:0000256" key="7">
    <source>
        <dbReference type="ARBA" id="ARBA00023288"/>
    </source>
</evidence>
<comment type="similarity">
    <text evidence="1 8">Belongs to the outer membrane factor (OMF) (TC 1.B.17) family.</text>
</comment>
<organism evidence="10 11">
    <name type="scientific">Pseudomonas panipatensis</name>
    <dbReference type="NCBI Taxonomy" id="428992"/>
    <lineage>
        <taxon>Bacteria</taxon>
        <taxon>Pseudomonadati</taxon>
        <taxon>Pseudomonadota</taxon>
        <taxon>Gammaproteobacteria</taxon>
        <taxon>Pseudomonadales</taxon>
        <taxon>Pseudomonadaceae</taxon>
        <taxon>Pseudomonas</taxon>
    </lineage>
</organism>
<dbReference type="InterPro" id="IPR003423">
    <property type="entry name" value="OMP_efflux"/>
</dbReference>
<sequence>MSHSHLSSFPLLRLCLLTAFVLSACTLGPDFVPPAAPDNGAYAKKNLAEPTASANGQAQHFLVGSAVARDWWSLFGSPALDSAVRQAVSNNYTLQAAEASLRQSQDFLRAGNGVFYPQVEANASASRLRTSTAQQGLPSSGTVFNVFTLSGSISYALDVFGGERRAVESLAAQVEFQRFEKEAAYLALTANLVNTCIARAAYQAQMRAIEQLIAIQEQQLRTTEAQFRSGLVPYANVLSIRALIAANRALLATLRQKVDQSEDLLASLEGVVPAKAYLPEIELEALSLPSDLPISLPSQLVRQRPDILSAEARLHAASAEIGVATAALFPSITLSGTYGVTARSFAHLPDASGKFWSIGPAVNLPLFTGGRLWFERQAAIDAYQQALADYRQTVLSAFAQVSDSLKALATDAEALRAQADARQASAEALKLIQANYQAGLVTYLEVLVADTQFHNATISYLQGVAQRQQDTVALFAALGGGWQTDAGVTGVTGGKAAP</sequence>
<reference evidence="11" key="1">
    <citation type="submission" date="2016-10" db="EMBL/GenBank/DDBJ databases">
        <authorList>
            <person name="Varghese N."/>
            <person name="Submissions S."/>
        </authorList>
    </citation>
    <scope>NUCLEOTIDE SEQUENCE [LARGE SCALE GENOMIC DNA]</scope>
    <source>
        <strain evidence="11">CCM 7469</strain>
    </source>
</reference>
<dbReference type="GO" id="GO:0015562">
    <property type="term" value="F:efflux transmembrane transporter activity"/>
    <property type="evidence" value="ECO:0007669"/>
    <property type="project" value="InterPro"/>
</dbReference>
<evidence type="ECO:0000256" key="1">
    <source>
        <dbReference type="ARBA" id="ARBA00007613"/>
    </source>
</evidence>
<keyword evidence="8" id="KW-0732">Signal</keyword>
<dbReference type="Proteomes" id="UP000199636">
    <property type="component" value="Unassembled WGS sequence"/>
</dbReference>
<dbReference type="Gene3D" id="2.20.200.10">
    <property type="entry name" value="Outer membrane efflux proteins (OEP)"/>
    <property type="match status" value="1"/>
</dbReference>
<evidence type="ECO:0000256" key="2">
    <source>
        <dbReference type="ARBA" id="ARBA00022452"/>
    </source>
</evidence>
<dbReference type="NCBIfam" id="TIGR01845">
    <property type="entry name" value="outer_NodT"/>
    <property type="match status" value="1"/>
</dbReference>
<keyword evidence="4 8" id="KW-0472">Membrane</keyword>
<feature type="coiled-coil region" evidence="9">
    <location>
        <begin position="199"/>
        <end position="226"/>
    </location>
</feature>
<dbReference type="GO" id="GO:0009279">
    <property type="term" value="C:cell outer membrane"/>
    <property type="evidence" value="ECO:0007669"/>
    <property type="project" value="UniProtKB-SubCell"/>
</dbReference>
<keyword evidence="2 8" id="KW-1134">Transmembrane beta strand</keyword>
<keyword evidence="5 8" id="KW-0564">Palmitate</keyword>
<evidence type="ECO:0000256" key="5">
    <source>
        <dbReference type="ARBA" id="ARBA00023139"/>
    </source>
</evidence>
<gene>
    <name evidence="10" type="ORF">SAMN05216272_106238</name>
</gene>
<dbReference type="SUPFAM" id="SSF56954">
    <property type="entry name" value="Outer membrane efflux proteins (OEP)"/>
    <property type="match status" value="1"/>
</dbReference>
<dbReference type="STRING" id="428992.SAMN05216272_106238"/>
<keyword evidence="7 8" id="KW-0449">Lipoprotein</keyword>
<proteinExistence type="inferred from homology"/>
<keyword evidence="9" id="KW-0175">Coiled coil</keyword>
<evidence type="ECO:0000256" key="8">
    <source>
        <dbReference type="RuleBase" id="RU362097"/>
    </source>
</evidence>
<dbReference type="RefSeq" id="WP_090263820.1">
    <property type="nucleotide sequence ID" value="NZ_FNDS01000006.1"/>
</dbReference>
<dbReference type="PANTHER" id="PTHR30203">
    <property type="entry name" value="OUTER MEMBRANE CATION EFFLUX PROTEIN"/>
    <property type="match status" value="1"/>
</dbReference>
<keyword evidence="6" id="KW-0998">Cell outer membrane</keyword>
<evidence type="ECO:0000256" key="3">
    <source>
        <dbReference type="ARBA" id="ARBA00022692"/>
    </source>
</evidence>
<name>A0A1G8IGL1_9PSED</name>
<evidence type="ECO:0000256" key="6">
    <source>
        <dbReference type="ARBA" id="ARBA00023237"/>
    </source>
</evidence>
<dbReference type="OrthoDB" id="9770517at2"/>
<keyword evidence="11" id="KW-1185">Reference proteome</keyword>
<dbReference type="AlphaFoldDB" id="A0A1G8IGL1"/>